<evidence type="ECO:0000313" key="2">
    <source>
        <dbReference type="EnsemblMetazoa" id="AEPI014230-PA"/>
    </source>
</evidence>
<sequence length="314" mass="32266">MCTTCIWCGLGGTIVGAPFGGYAPFGHPPSAVLPPPRHAAFYPQPILYWGYPSPPVSPTTYYSTAPPGTPHHLGPPGHQAAGIPAHSHTQPTMLALSPDQRSPQRSNPSVSLVTLPPRAAGTGGSPSSGESSTSQSSSPPLLSPTGSTIATSSSGSVTSGSSGTAQRHGTGTTIRTSPPPTSLLTLPLAAPTSQPLAIPAVTTPTGGLAGPYPGSQLSPIQAMPPPPPIHFPHASLMGTASPPGAAGAAGATFYDPHLSHHHSHLNLNHHHHHHHHPHHAPHLTHHHHDKLVTTAPSILTPSLIPNQYVELFIV</sequence>
<protein>
    <submittedName>
        <fullName evidence="2">Uncharacterized protein</fullName>
    </submittedName>
</protein>
<feature type="compositionally biased region" description="Polar residues" evidence="1">
    <location>
        <begin position="165"/>
        <end position="175"/>
    </location>
</feature>
<dbReference type="VEuPathDB" id="VectorBase:AEPI014230"/>
<reference evidence="3" key="1">
    <citation type="submission" date="2013-03" db="EMBL/GenBank/DDBJ databases">
        <title>The Genome Sequence of Anopheles epiroticus epiroticus2.</title>
        <authorList>
            <consortium name="The Broad Institute Genomics Platform"/>
            <person name="Neafsey D.E."/>
            <person name="Howell P."/>
            <person name="Walker B."/>
            <person name="Young S.K."/>
            <person name="Zeng Q."/>
            <person name="Gargeya S."/>
            <person name="Fitzgerald M."/>
            <person name="Haas B."/>
            <person name="Abouelleil A."/>
            <person name="Allen A.W."/>
            <person name="Alvarado L."/>
            <person name="Arachchi H.M."/>
            <person name="Berlin A.M."/>
            <person name="Chapman S.B."/>
            <person name="Gainer-Dewar J."/>
            <person name="Goldberg J."/>
            <person name="Griggs A."/>
            <person name="Gujja S."/>
            <person name="Hansen M."/>
            <person name="Howarth C."/>
            <person name="Imamovic A."/>
            <person name="Ireland A."/>
            <person name="Larimer J."/>
            <person name="McCowan C."/>
            <person name="Murphy C."/>
            <person name="Pearson M."/>
            <person name="Poon T.W."/>
            <person name="Priest M."/>
            <person name="Roberts A."/>
            <person name="Saif S."/>
            <person name="Shea T."/>
            <person name="Sisk P."/>
            <person name="Sykes S."/>
            <person name="Wortman J."/>
            <person name="Nusbaum C."/>
            <person name="Birren B."/>
        </authorList>
    </citation>
    <scope>NUCLEOTIDE SEQUENCE [LARGE SCALE GENOMIC DNA]</scope>
    <source>
        <strain evidence="3">Epiroticus2</strain>
    </source>
</reference>
<dbReference type="AlphaFoldDB" id="A0A182PY13"/>
<name>A0A182PY13_9DIPT</name>
<feature type="compositionally biased region" description="Low complexity" evidence="1">
    <location>
        <begin position="62"/>
        <end position="78"/>
    </location>
</feature>
<reference evidence="2" key="2">
    <citation type="submission" date="2020-05" db="UniProtKB">
        <authorList>
            <consortium name="EnsemblMetazoa"/>
        </authorList>
    </citation>
    <scope>IDENTIFICATION</scope>
    <source>
        <strain evidence="2">Epiroticus2</strain>
    </source>
</reference>
<keyword evidence="3" id="KW-1185">Reference proteome</keyword>
<feature type="compositionally biased region" description="Polar residues" evidence="1">
    <location>
        <begin position="99"/>
        <end position="112"/>
    </location>
</feature>
<feature type="region of interest" description="Disordered" evidence="1">
    <location>
        <begin position="260"/>
        <end position="286"/>
    </location>
</feature>
<organism evidence="2 3">
    <name type="scientific">Anopheles epiroticus</name>
    <dbReference type="NCBI Taxonomy" id="199890"/>
    <lineage>
        <taxon>Eukaryota</taxon>
        <taxon>Metazoa</taxon>
        <taxon>Ecdysozoa</taxon>
        <taxon>Arthropoda</taxon>
        <taxon>Hexapoda</taxon>
        <taxon>Insecta</taxon>
        <taxon>Pterygota</taxon>
        <taxon>Neoptera</taxon>
        <taxon>Endopterygota</taxon>
        <taxon>Diptera</taxon>
        <taxon>Nematocera</taxon>
        <taxon>Culicoidea</taxon>
        <taxon>Culicidae</taxon>
        <taxon>Anophelinae</taxon>
        <taxon>Anopheles</taxon>
    </lineage>
</organism>
<accession>A0A182PY13</accession>
<dbReference type="EnsemblMetazoa" id="AEPI014230-RA">
    <property type="protein sequence ID" value="AEPI014230-PA"/>
    <property type="gene ID" value="AEPI014230"/>
</dbReference>
<dbReference type="Proteomes" id="UP000075885">
    <property type="component" value="Unassembled WGS sequence"/>
</dbReference>
<proteinExistence type="predicted"/>
<feature type="region of interest" description="Disordered" evidence="1">
    <location>
        <begin position="62"/>
        <end position="187"/>
    </location>
</feature>
<evidence type="ECO:0000256" key="1">
    <source>
        <dbReference type="SAM" id="MobiDB-lite"/>
    </source>
</evidence>
<feature type="compositionally biased region" description="Low complexity" evidence="1">
    <location>
        <begin position="127"/>
        <end position="164"/>
    </location>
</feature>
<evidence type="ECO:0000313" key="3">
    <source>
        <dbReference type="Proteomes" id="UP000075885"/>
    </source>
</evidence>